<dbReference type="RefSeq" id="WP_110046391.1">
    <property type="nucleotide sequence ID" value="NZ_CP054613.1"/>
</dbReference>
<keyword evidence="1" id="KW-0472">Membrane</keyword>
<feature type="transmembrane region" description="Helical" evidence="1">
    <location>
        <begin position="57"/>
        <end position="78"/>
    </location>
</feature>
<feature type="transmembrane region" description="Helical" evidence="1">
    <location>
        <begin position="6"/>
        <end position="27"/>
    </location>
</feature>
<evidence type="ECO:0000256" key="1">
    <source>
        <dbReference type="SAM" id="Phobius"/>
    </source>
</evidence>
<protein>
    <submittedName>
        <fullName evidence="2">Uncharacterized protein</fullName>
    </submittedName>
</protein>
<sequence length="91" mass="10600">MFLNTIGQFGSVIGGRVIAGLGLGLFYWCFEQFAQGRVFGSYSLFLSYVQVSDNEMLWNRLLYVIASIVLLLGTMYEFNRRYWHELTRQAR</sequence>
<gene>
    <name evidence="2" type="ORF">DFQ01_12637</name>
</gene>
<dbReference type="AlphaFoldDB" id="A0A2V2YQV5"/>
<keyword evidence="1" id="KW-1133">Transmembrane helix</keyword>
<accession>A0A2V2YQV5</accession>
<comment type="caution">
    <text evidence="2">The sequence shown here is derived from an EMBL/GenBank/DDBJ whole genome shotgun (WGS) entry which is preliminary data.</text>
</comment>
<keyword evidence="1" id="KW-0812">Transmembrane</keyword>
<evidence type="ECO:0000313" key="2">
    <source>
        <dbReference type="EMBL" id="PWV95566.1"/>
    </source>
</evidence>
<reference evidence="2 3" key="1">
    <citation type="submission" date="2018-05" db="EMBL/GenBank/DDBJ databases">
        <title>Genomic Encyclopedia of Type Strains, Phase III (KMG-III): the genomes of soil and plant-associated and newly described type strains.</title>
        <authorList>
            <person name="Whitman W."/>
        </authorList>
    </citation>
    <scope>NUCLEOTIDE SEQUENCE [LARGE SCALE GENOMIC DNA]</scope>
    <source>
        <strain evidence="2 3">CECT 5696</strain>
    </source>
</reference>
<organism evidence="2 3">
    <name type="scientific">Paenibacillus cellulosilyticus</name>
    <dbReference type="NCBI Taxonomy" id="375489"/>
    <lineage>
        <taxon>Bacteria</taxon>
        <taxon>Bacillati</taxon>
        <taxon>Bacillota</taxon>
        <taxon>Bacilli</taxon>
        <taxon>Bacillales</taxon>
        <taxon>Paenibacillaceae</taxon>
        <taxon>Paenibacillus</taxon>
    </lineage>
</organism>
<keyword evidence="3" id="KW-1185">Reference proteome</keyword>
<dbReference type="EMBL" id="QGTQ01000026">
    <property type="protein sequence ID" value="PWV95566.1"/>
    <property type="molecule type" value="Genomic_DNA"/>
</dbReference>
<dbReference type="Proteomes" id="UP000246635">
    <property type="component" value="Unassembled WGS sequence"/>
</dbReference>
<evidence type="ECO:0000313" key="3">
    <source>
        <dbReference type="Proteomes" id="UP000246635"/>
    </source>
</evidence>
<proteinExistence type="predicted"/>
<name>A0A2V2YQV5_9BACL</name>